<proteinExistence type="predicted"/>
<dbReference type="InParanoid" id="D7FGR4"/>
<evidence type="ECO:0000259" key="2">
    <source>
        <dbReference type="Pfam" id="PF00447"/>
    </source>
</evidence>
<dbReference type="InterPro" id="IPR036388">
    <property type="entry name" value="WH-like_DNA-bd_sf"/>
</dbReference>
<sequence>MQRPGPRTTAGRGFAVKFYDILSQESSDIITWTESGQAFQVVDYTRFSEEILLKAVCSF</sequence>
<dbReference type="Gene3D" id="1.10.10.10">
    <property type="entry name" value="Winged helix-like DNA-binding domain superfamily/Winged helix DNA-binding domain"/>
    <property type="match status" value="1"/>
</dbReference>
<gene>
    <name evidence="3" type="ORF">Esi_0101_0035</name>
</gene>
<keyword evidence="4" id="KW-1185">Reference proteome</keyword>
<reference evidence="3 4" key="1">
    <citation type="journal article" date="2010" name="Nature">
        <title>The Ectocarpus genome and the independent evolution of multicellularity in brown algae.</title>
        <authorList>
            <person name="Cock J.M."/>
            <person name="Sterck L."/>
            <person name="Rouze P."/>
            <person name="Scornet D."/>
            <person name="Allen A.E."/>
            <person name="Amoutzias G."/>
            <person name="Anthouard V."/>
            <person name="Artiguenave F."/>
            <person name="Aury J.M."/>
            <person name="Badger J.H."/>
            <person name="Beszteri B."/>
            <person name="Billiau K."/>
            <person name="Bonnet E."/>
            <person name="Bothwell J.H."/>
            <person name="Bowler C."/>
            <person name="Boyen C."/>
            <person name="Brownlee C."/>
            <person name="Carrano C.J."/>
            <person name="Charrier B."/>
            <person name="Cho G.Y."/>
            <person name="Coelho S.M."/>
            <person name="Collen J."/>
            <person name="Corre E."/>
            <person name="Da Silva C."/>
            <person name="Delage L."/>
            <person name="Delaroque N."/>
            <person name="Dittami S.M."/>
            <person name="Doulbeau S."/>
            <person name="Elias M."/>
            <person name="Farnham G."/>
            <person name="Gachon C.M."/>
            <person name="Gschloessl B."/>
            <person name="Heesch S."/>
            <person name="Jabbari K."/>
            <person name="Jubin C."/>
            <person name="Kawai H."/>
            <person name="Kimura K."/>
            <person name="Kloareg B."/>
            <person name="Kupper F.C."/>
            <person name="Lang D."/>
            <person name="Le Bail A."/>
            <person name="Leblanc C."/>
            <person name="Lerouge P."/>
            <person name="Lohr M."/>
            <person name="Lopez P.J."/>
            <person name="Martens C."/>
            <person name="Maumus F."/>
            <person name="Michel G."/>
            <person name="Miranda-Saavedra D."/>
            <person name="Morales J."/>
            <person name="Moreau H."/>
            <person name="Motomura T."/>
            <person name="Nagasato C."/>
            <person name="Napoli C.A."/>
            <person name="Nelson D.R."/>
            <person name="Nyvall-Collen P."/>
            <person name="Peters A.F."/>
            <person name="Pommier C."/>
            <person name="Potin P."/>
            <person name="Poulain J."/>
            <person name="Quesneville H."/>
            <person name="Read B."/>
            <person name="Rensing S.A."/>
            <person name="Ritter A."/>
            <person name="Rousvoal S."/>
            <person name="Samanta M."/>
            <person name="Samson G."/>
            <person name="Schroeder D.C."/>
            <person name="Segurens B."/>
            <person name="Strittmatter M."/>
            <person name="Tonon T."/>
            <person name="Tregear J.W."/>
            <person name="Valentin K."/>
            <person name="von Dassow P."/>
            <person name="Yamagishi T."/>
            <person name="Van de Peer Y."/>
            <person name="Wincker P."/>
        </authorList>
    </citation>
    <scope>NUCLEOTIDE SEQUENCE [LARGE SCALE GENOMIC DNA]</scope>
    <source>
        <strain evidence="4">Ec32 / CCAP1310/4</strain>
    </source>
</reference>
<evidence type="ECO:0000313" key="4">
    <source>
        <dbReference type="Proteomes" id="UP000002630"/>
    </source>
</evidence>
<protein>
    <submittedName>
        <fullName evidence="3">N/a</fullName>
    </submittedName>
</protein>
<dbReference type="OrthoDB" id="60033at2759"/>
<dbReference type="InterPro" id="IPR000232">
    <property type="entry name" value="HSF_DNA-bd"/>
</dbReference>
<name>D7FGR4_ECTSI</name>
<dbReference type="GO" id="GO:0043565">
    <property type="term" value="F:sequence-specific DNA binding"/>
    <property type="evidence" value="ECO:0007669"/>
    <property type="project" value="InterPro"/>
</dbReference>
<organism evidence="3 4">
    <name type="scientific">Ectocarpus siliculosus</name>
    <name type="common">Brown alga</name>
    <name type="synonym">Conferva siliculosa</name>
    <dbReference type="NCBI Taxonomy" id="2880"/>
    <lineage>
        <taxon>Eukaryota</taxon>
        <taxon>Sar</taxon>
        <taxon>Stramenopiles</taxon>
        <taxon>Ochrophyta</taxon>
        <taxon>PX clade</taxon>
        <taxon>Phaeophyceae</taxon>
        <taxon>Ectocarpales</taxon>
        <taxon>Ectocarpaceae</taxon>
        <taxon>Ectocarpus</taxon>
    </lineage>
</organism>
<evidence type="ECO:0000256" key="1">
    <source>
        <dbReference type="ARBA" id="ARBA00023125"/>
    </source>
</evidence>
<feature type="domain" description="HSF-type DNA-binding" evidence="2">
    <location>
        <begin position="14"/>
        <end position="54"/>
    </location>
</feature>
<keyword evidence="1" id="KW-0238">DNA-binding</keyword>
<dbReference type="EMBL" id="FN649754">
    <property type="protein sequence ID" value="CBJ28340.1"/>
    <property type="molecule type" value="Genomic_DNA"/>
</dbReference>
<dbReference type="Proteomes" id="UP000002630">
    <property type="component" value="Linkage Group LG29"/>
</dbReference>
<dbReference type="Pfam" id="PF00447">
    <property type="entry name" value="HSF_DNA-bind"/>
    <property type="match status" value="1"/>
</dbReference>
<accession>D7FGR4</accession>
<evidence type="ECO:0000313" key="3">
    <source>
        <dbReference type="EMBL" id="CBJ28340.1"/>
    </source>
</evidence>
<dbReference type="AlphaFoldDB" id="D7FGR4"/>
<dbReference type="GO" id="GO:0003700">
    <property type="term" value="F:DNA-binding transcription factor activity"/>
    <property type="evidence" value="ECO:0007669"/>
    <property type="project" value="InterPro"/>
</dbReference>
<dbReference type="EMBL" id="FN647694">
    <property type="protein sequence ID" value="CBJ28340.1"/>
    <property type="molecule type" value="Genomic_DNA"/>
</dbReference>